<dbReference type="PANTHER" id="PTHR47333">
    <property type="entry name" value="VON WILLEBRAND FACTOR C AND EGF DOMAIN-CONTAINING PROTEIN"/>
    <property type="match status" value="1"/>
</dbReference>
<dbReference type="OrthoDB" id="5987323at2759"/>
<dbReference type="FunFam" id="2.10.25.10:FF:000240">
    <property type="entry name" value="Vitamin K-dependent protein S"/>
    <property type="match status" value="1"/>
</dbReference>
<dbReference type="InterPro" id="IPR018097">
    <property type="entry name" value="EGF_Ca-bd_CS"/>
</dbReference>
<dbReference type="GO" id="GO:0005509">
    <property type="term" value="F:calcium ion binding"/>
    <property type="evidence" value="ECO:0007669"/>
    <property type="project" value="InterPro"/>
</dbReference>
<evidence type="ECO:0000256" key="6">
    <source>
        <dbReference type="ARBA" id="ARBA00023157"/>
    </source>
</evidence>
<dbReference type="InterPro" id="IPR052080">
    <property type="entry name" value="vWF_C/EGF_Fibrillin"/>
</dbReference>
<dbReference type="Pfam" id="PF12662">
    <property type="entry name" value="cEGF"/>
    <property type="match status" value="1"/>
</dbReference>
<keyword evidence="3 8" id="KW-0245">EGF-like domain</keyword>
<evidence type="ECO:0000313" key="13">
    <source>
        <dbReference type="Proteomes" id="UP001163046"/>
    </source>
</evidence>
<dbReference type="EMBL" id="MU826828">
    <property type="protein sequence ID" value="KAJ7374270.1"/>
    <property type="molecule type" value="Genomic_DNA"/>
</dbReference>
<evidence type="ECO:0000256" key="8">
    <source>
        <dbReference type="PROSITE-ProRule" id="PRU00076"/>
    </source>
</evidence>
<dbReference type="Gene3D" id="2.10.25.10">
    <property type="entry name" value="Laminin"/>
    <property type="match status" value="5"/>
</dbReference>
<dbReference type="InterPro" id="IPR001881">
    <property type="entry name" value="EGF-like_Ca-bd_dom"/>
</dbReference>
<dbReference type="FunFam" id="2.10.25.10:FF:000037">
    <property type="entry name" value="Signal peptide, CUB domain and EGF-like domain-containing 2"/>
    <property type="match status" value="1"/>
</dbReference>
<evidence type="ECO:0000256" key="1">
    <source>
        <dbReference type="ARBA" id="ARBA00004613"/>
    </source>
</evidence>
<evidence type="ECO:0000256" key="3">
    <source>
        <dbReference type="ARBA" id="ARBA00022536"/>
    </source>
</evidence>
<dbReference type="Proteomes" id="UP001163046">
    <property type="component" value="Unassembled WGS sequence"/>
</dbReference>
<evidence type="ECO:0000259" key="11">
    <source>
        <dbReference type="PROSITE" id="PS50026"/>
    </source>
</evidence>
<dbReference type="FunFam" id="2.10.25.10:FF:000014">
    <property type="entry name" value="Latent-transforming growth factor beta-binding protein 3"/>
    <property type="match status" value="1"/>
</dbReference>
<keyword evidence="10" id="KW-0472">Membrane</keyword>
<keyword evidence="7" id="KW-0325">Glycoprotein</keyword>
<keyword evidence="6" id="KW-1015">Disulfide bond</keyword>
<keyword evidence="10" id="KW-1133">Transmembrane helix</keyword>
<evidence type="ECO:0000256" key="7">
    <source>
        <dbReference type="ARBA" id="ARBA00023180"/>
    </source>
</evidence>
<name>A0A9W9Z3D4_9CNID</name>
<dbReference type="InterPro" id="IPR000152">
    <property type="entry name" value="EGF-type_Asp/Asn_hydroxyl_site"/>
</dbReference>
<evidence type="ECO:0000313" key="12">
    <source>
        <dbReference type="EMBL" id="KAJ7374270.1"/>
    </source>
</evidence>
<dbReference type="Pfam" id="PF07645">
    <property type="entry name" value="EGF_CA"/>
    <property type="match status" value="2"/>
</dbReference>
<comment type="caution">
    <text evidence="12">The sequence shown here is derived from an EMBL/GenBank/DDBJ whole genome shotgun (WGS) entry which is preliminary data.</text>
</comment>
<gene>
    <name evidence="12" type="ORF">OS493_007352</name>
</gene>
<dbReference type="SUPFAM" id="SSF57184">
    <property type="entry name" value="Growth factor receptor domain"/>
    <property type="match status" value="2"/>
</dbReference>
<dbReference type="AlphaFoldDB" id="A0A9W9Z3D4"/>
<keyword evidence="10" id="KW-0812">Transmembrane</keyword>
<proteinExistence type="predicted"/>
<dbReference type="InterPro" id="IPR049883">
    <property type="entry name" value="NOTCH1_EGF-like"/>
</dbReference>
<evidence type="ECO:0000256" key="2">
    <source>
        <dbReference type="ARBA" id="ARBA00022525"/>
    </source>
</evidence>
<reference evidence="12" key="1">
    <citation type="submission" date="2023-01" db="EMBL/GenBank/DDBJ databases">
        <title>Genome assembly of the deep-sea coral Lophelia pertusa.</title>
        <authorList>
            <person name="Herrera S."/>
            <person name="Cordes E."/>
        </authorList>
    </citation>
    <scope>NUCLEOTIDE SEQUENCE</scope>
    <source>
        <strain evidence="12">USNM1676648</strain>
        <tissue evidence="12">Polyp</tissue>
    </source>
</reference>
<dbReference type="PROSITE" id="PS50026">
    <property type="entry name" value="EGF_3"/>
    <property type="match status" value="2"/>
</dbReference>
<dbReference type="CDD" id="cd00054">
    <property type="entry name" value="EGF_CA"/>
    <property type="match status" value="3"/>
</dbReference>
<dbReference type="PROSITE" id="PS01186">
    <property type="entry name" value="EGF_2"/>
    <property type="match status" value="2"/>
</dbReference>
<dbReference type="InterPro" id="IPR000742">
    <property type="entry name" value="EGF"/>
</dbReference>
<keyword evidence="13" id="KW-1185">Reference proteome</keyword>
<dbReference type="GO" id="GO:0005576">
    <property type="term" value="C:extracellular region"/>
    <property type="evidence" value="ECO:0007669"/>
    <property type="project" value="UniProtKB-SubCell"/>
</dbReference>
<evidence type="ECO:0000256" key="4">
    <source>
        <dbReference type="ARBA" id="ARBA00022729"/>
    </source>
</evidence>
<keyword evidence="2" id="KW-0964">Secreted</keyword>
<dbReference type="InterPro" id="IPR026823">
    <property type="entry name" value="cEGF"/>
</dbReference>
<sequence>MTFSVTGSLPSGAQISTNATAVTLTWNATTKQIDIEFVVADDSNQSYRPTTNIDECAVNKGGCQQNCLNTHGSFVCTCDPGYRLNLDKKNCDDVDECSPVGDCMQICENTIGGYNCKCNADFKVDDTNPKKCIPKDPCQQNSLGCKHICFLSDGKEKCSCRAGYALEQDGKTCTDVDECTTNMNNCNQQCNNTIGDFSCSCVDGFTLDSNGFTCNDIDECREWTFKCQESMQCQNTRGSYKCVCGEGLYWIDNKCQGLEKGAKPPPPPPASVPKTPSDEETSQSVKLEIQGLNVSEWNQHLEETFKTVVATSATKHCSEADNCKSTTASARRKRAADYVIFTEDQVHILPGYPKQISQDPLLATLAFYLQFPPGSSTDIIKKGILVSIVKGSLADISSSINGNISSVQTLFAETTTPQTTSVTPTRPTEKDNSNIKNYIIAGSVAGGLLVIIVVAVMRMEMP</sequence>
<dbReference type="FunFam" id="2.10.25.10:FF:000038">
    <property type="entry name" value="Fibrillin 2"/>
    <property type="match status" value="1"/>
</dbReference>
<evidence type="ECO:0000256" key="5">
    <source>
        <dbReference type="ARBA" id="ARBA00022737"/>
    </source>
</evidence>
<protein>
    <recommendedName>
        <fullName evidence="11">EGF-like domain-containing protein</fullName>
    </recommendedName>
</protein>
<dbReference type="SMART" id="SM00179">
    <property type="entry name" value="EGF_CA"/>
    <property type="match status" value="4"/>
</dbReference>
<keyword evidence="5" id="KW-0677">Repeat</keyword>
<comment type="caution">
    <text evidence="8">Lacks conserved residue(s) required for the propagation of feature annotation.</text>
</comment>
<evidence type="ECO:0000256" key="9">
    <source>
        <dbReference type="SAM" id="MobiDB-lite"/>
    </source>
</evidence>
<dbReference type="Pfam" id="PF14670">
    <property type="entry name" value="FXa_inhibition"/>
    <property type="match status" value="1"/>
</dbReference>
<dbReference type="PROSITE" id="PS01187">
    <property type="entry name" value="EGF_CA"/>
    <property type="match status" value="2"/>
</dbReference>
<dbReference type="InterPro" id="IPR009030">
    <property type="entry name" value="Growth_fac_rcpt_cys_sf"/>
</dbReference>
<feature type="domain" description="EGF-like" evidence="11">
    <location>
        <begin position="216"/>
        <end position="256"/>
    </location>
</feature>
<evidence type="ECO:0000256" key="10">
    <source>
        <dbReference type="SAM" id="Phobius"/>
    </source>
</evidence>
<feature type="domain" description="EGF-like" evidence="11">
    <location>
        <begin position="52"/>
        <end position="92"/>
    </location>
</feature>
<feature type="region of interest" description="Disordered" evidence="9">
    <location>
        <begin position="260"/>
        <end position="283"/>
    </location>
</feature>
<organism evidence="12 13">
    <name type="scientific">Desmophyllum pertusum</name>
    <dbReference type="NCBI Taxonomy" id="174260"/>
    <lineage>
        <taxon>Eukaryota</taxon>
        <taxon>Metazoa</taxon>
        <taxon>Cnidaria</taxon>
        <taxon>Anthozoa</taxon>
        <taxon>Hexacorallia</taxon>
        <taxon>Scleractinia</taxon>
        <taxon>Caryophylliina</taxon>
        <taxon>Caryophylliidae</taxon>
        <taxon>Desmophyllum</taxon>
    </lineage>
</organism>
<dbReference type="PANTHER" id="PTHR47333:SF4">
    <property type="entry name" value="EGF-LIKE DOMAIN-CONTAINING PROTEIN"/>
    <property type="match status" value="1"/>
</dbReference>
<keyword evidence="4" id="KW-0732">Signal</keyword>
<dbReference type="PROSITE" id="PS00010">
    <property type="entry name" value="ASX_HYDROXYL"/>
    <property type="match status" value="3"/>
</dbReference>
<dbReference type="SMART" id="SM00181">
    <property type="entry name" value="EGF"/>
    <property type="match status" value="5"/>
</dbReference>
<feature type="transmembrane region" description="Helical" evidence="10">
    <location>
        <begin position="438"/>
        <end position="457"/>
    </location>
</feature>
<accession>A0A9W9Z3D4</accession>
<comment type="subcellular location">
    <subcellularLocation>
        <location evidence="1">Secreted</location>
    </subcellularLocation>
</comment>